<dbReference type="Gene3D" id="3.40.47.10">
    <property type="match status" value="1"/>
</dbReference>
<dbReference type="PANTHER" id="PTHR11712:SF336">
    <property type="entry name" value="3-OXOACYL-[ACYL-CARRIER-PROTEIN] SYNTHASE, MITOCHONDRIAL"/>
    <property type="match status" value="1"/>
</dbReference>
<evidence type="ECO:0000313" key="6">
    <source>
        <dbReference type="EMBL" id="QIU94368.1"/>
    </source>
</evidence>
<evidence type="ECO:0000256" key="1">
    <source>
        <dbReference type="ARBA" id="ARBA00008467"/>
    </source>
</evidence>
<evidence type="ECO:0000256" key="3">
    <source>
        <dbReference type="RuleBase" id="RU003694"/>
    </source>
</evidence>
<dbReference type="InterPro" id="IPR014030">
    <property type="entry name" value="Ketoacyl_synth_N"/>
</dbReference>
<dbReference type="RefSeq" id="WP_167962235.1">
    <property type="nucleotide sequence ID" value="NZ_CP050831.1"/>
</dbReference>
<dbReference type="KEGG" id="bfc:BacF7301_09505"/>
<gene>
    <name evidence="6" type="ORF">BacF7301_09505</name>
</gene>
<feature type="compositionally biased region" description="Low complexity" evidence="4">
    <location>
        <begin position="97"/>
        <end position="118"/>
    </location>
</feature>
<proteinExistence type="inferred from homology"/>
<name>A0A6H0KP85_9BACE</name>
<comment type="similarity">
    <text evidence="1 3">Belongs to the thiolase-like superfamily. Beta-ketoacyl-ACP synthases family.</text>
</comment>
<dbReference type="Pfam" id="PF00109">
    <property type="entry name" value="ketoacyl-synt"/>
    <property type="match status" value="1"/>
</dbReference>
<dbReference type="GO" id="GO:0006633">
    <property type="term" value="P:fatty acid biosynthetic process"/>
    <property type="evidence" value="ECO:0007669"/>
    <property type="project" value="TreeGrafter"/>
</dbReference>
<dbReference type="PANTHER" id="PTHR11712">
    <property type="entry name" value="POLYKETIDE SYNTHASE-RELATED"/>
    <property type="match status" value="1"/>
</dbReference>
<keyword evidence="2 3" id="KW-0808">Transferase</keyword>
<evidence type="ECO:0000256" key="4">
    <source>
        <dbReference type="SAM" id="MobiDB-lite"/>
    </source>
</evidence>
<evidence type="ECO:0000313" key="7">
    <source>
        <dbReference type="Proteomes" id="UP000501780"/>
    </source>
</evidence>
<dbReference type="EMBL" id="CP050831">
    <property type="protein sequence ID" value="QIU94368.1"/>
    <property type="molecule type" value="Genomic_DNA"/>
</dbReference>
<sequence>MKIYVTGLGVVSGIGIGVSENIKALRQGKHGIGKVTLFPTALDVPVSEVKHSNEELKQLLGISPQRTVSRTALLGMVAAKEALEDAGLNQRTSRYAQQPSQHIQQPSQQDSQQTQQDSQPLRIGFISATSVGGMDLSEHFYESFKENPERGRLREVISHDCGASTELIASYLGINDFITTISTACSSAANAIMLGARMIKHGLLDAVVVGGTDALCRFTLNGFNSLMILDKAHCRPFDRSRTGLNLGEGAGYLVLQPESSLRRTPYCELSGYANTNEAYHQTGSSPEGDGAFLSMSEAIASSGISPEEIDYINVHGTGTPGNDASEGMALRRIFGEHVPPFSSVKAFIGHTLGASEGIEAVYSVLSLYKGMTYPNLNFTDAMPETGLIPETTFREGIPVRHVLSNSFGFGGNDSSLLFSATTIPQGTNL</sequence>
<dbReference type="Proteomes" id="UP000501780">
    <property type="component" value="Chromosome"/>
</dbReference>
<dbReference type="GO" id="GO:0005829">
    <property type="term" value="C:cytosol"/>
    <property type="evidence" value="ECO:0007669"/>
    <property type="project" value="TreeGrafter"/>
</dbReference>
<accession>A0A6H0KP85</accession>
<dbReference type="InterPro" id="IPR020841">
    <property type="entry name" value="PKS_Beta-ketoAc_synthase_dom"/>
</dbReference>
<dbReference type="PROSITE" id="PS52004">
    <property type="entry name" value="KS3_2"/>
    <property type="match status" value="1"/>
</dbReference>
<evidence type="ECO:0000256" key="2">
    <source>
        <dbReference type="ARBA" id="ARBA00022679"/>
    </source>
</evidence>
<feature type="domain" description="Ketosynthase family 3 (KS3)" evidence="5">
    <location>
        <begin position="1"/>
        <end position="420"/>
    </location>
</feature>
<dbReference type="SUPFAM" id="SSF53901">
    <property type="entry name" value="Thiolase-like"/>
    <property type="match status" value="2"/>
</dbReference>
<dbReference type="InterPro" id="IPR000794">
    <property type="entry name" value="Beta-ketoacyl_synthase"/>
</dbReference>
<organism evidence="6 7">
    <name type="scientific">Bacteroides faecium</name>
    <dbReference type="NCBI Taxonomy" id="2715212"/>
    <lineage>
        <taxon>Bacteria</taxon>
        <taxon>Pseudomonadati</taxon>
        <taxon>Bacteroidota</taxon>
        <taxon>Bacteroidia</taxon>
        <taxon>Bacteroidales</taxon>
        <taxon>Bacteroidaceae</taxon>
        <taxon>Bacteroides</taxon>
    </lineage>
</organism>
<dbReference type="InterPro" id="IPR016039">
    <property type="entry name" value="Thiolase-like"/>
</dbReference>
<evidence type="ECO:0000259" key="5">
    <source>
        <dbReference type="PROSITE" id="PS52004"/>
    </source>
</evidence>
<dbReference type="SMART" id="SM00825">
    <property type="entry name" value="PKS_KS"/>
    <property type="match status" value="1"/>
</dbReference>
<dbReference type="CDD" id="cd00834">
    <property type="entry name" value="KAS_I_II"/>
    <property type="match status" value="1"/>
</dbReference>
<protein>
    <submittedName>
        <fullName evidence="6">Beta-ketoacyl-[acyl-carrier-protein] synthase family protein</fullName>
    </submittedName>
</protein>
<keyword evidence="7" id="KW-1185">Reference proteome</keyword>
<feature type="region of interest" description="Disordered" evidence="4">
    <location>
        <begin position="91"/>
        <end position="118"/>
    </location>
</feature>
<reference evidence="6 7" key="1">
    <citation type="submission" date="2020-03" db="EMBL/GenBank/DDBJ databases">
        <title>Genomic analysis of Bacteroides faecium CBA7301.</title>
        <authorList>
            <person name="Kim J."/>
            <person name="Roh S.W."/>
        </authorList>
    </citation>
    <scope>NUCLEOTIDE SEQUENCE [LARGE SCALE GENOMIC DNA]</scope>
    <source>
        <strain evidence="6 7">CBA7301</strain>
    </source>
</reference>
<dbReference type="AlphaFoldDB" id="A0A6H0KP85"/>
<dbReference type="InterPro" id="IPR014031">
    <property type="entry name" value="Ketoacyl_synth_C"/>
</dbReference>
<dbReference type="GO" id="GO:0004315">
    <property type="term" value="F:3-oxoacyl-[acyl-carrier-protein] synthase activity"/>
    <property type="evidence" value="ECO:0007669"/>
    <property type="project" value="TreeGrafter"/>
</dbReference>
<dbReference type="Pfam" id="PF02801">
    <property type="entry name" value="Ketoacyl-synt_C"/>
    <property type="match status" value="1"/>
</dbReference>